<sequence>MVNQQFVEIDHVQIYSAHRPDVSPEIAQMSVNFLREKFDGDLDIAVDVGCGSGQSSVILAPFFRLVYGLDVSEAQIQEAVKNRAHSNIHYRLQEAESLPFETCSVQLVSACGSLHWFNLETFFREVKRILVPGGVLIVYTYHSLRPYLECSLKKKKIDSLYDQIYEELYPYWPKEVHSSLEKYENVQFPFEEFRRIPDVRQFFNGRFIDLIGFVESLSAFQIMKKSDISKADNFIKQFGLGLRELLEVPDEQDREMIKLYRDFYCIMCRKEYKLG</sequence>
<dbReference type="Pfam" id="PF08241">
    <property type="entry name" value="Methyltransf_11"/>
    <property type="match status" value="1"/>
</dbReference>
<evidence type="ECO:0000313" key="5">
    <source>
        <dbReference type="EMBL" id="CAL1281322.1"/>
    </source>
</evidence>
<dbReference type="PANTHER" id="PTHR44942:SF4">
    <property type="entry name" value="METHYLTRANSFERASE TYPE 11 DOMAIN-CONTAINING PROTEIN"/>
    <property type="match status" value="1"/>
</dbReference>
<dbReference type="Gene3D" id="3.40.50.150">
    <property type="entry name" value="Vaccinia Virus protein VP39"/>
    <property type="match status" value="1"/>
</dbReference>
<keyword evidence="6" id="KW-1185">Reference proteome</keyword>
<dbReference type="InterPro" id="IPR051052">
    <property type="entry name" value="Diverse_substrate_MTase"/>
</dbReference>
<feature type="domain" description="Methyltransferase type 11" evidence="4">
    <location>
        <begin position="46"/>
        <end position="138"/>
    </location>
</feature>
<comment type="caution">
    <text evidence="5">The sequence shown here is derived from an EMBL/GenBank/DDBJ whole genome shotgun (WGS) entry which is preliminary data.</text>
</comment>
<keyword evidence="2" id="KW-0489">Methyltransferase</keyword>
<gene>
    <name evidence="5" type="ORF">LARSCL_LOCUS11502</name>
</gene>
<dbReference type="GO" id="GO:0008757">
    <property type="term" value="F:S-adenosylmethionine-dependent methyltransferase activity"/>
    <property type="evidence" value="ECO:0007669"/>
    <property type="project" value="InterPro"/>
</dbReference>
<dbReference type="SUPFAM" id="SSF53335">
    <property type="entry name" value="S-adenosyl-L-methionine-dependent methyltransferases"/>
    <property type="match status" value="1"/>
</dbReference>
<reference evidence="5 6" key="1">
    <citation type="submission" date="2024-04" db="EMBL/GenBank/DDBJ databases">
        <authorList>
            <person name="Rising A."/>
            <person name="Reimegard J."/>
            <person name="Sonavane S."/>
            <person name="Akerstrom W."/>
            <person name="Nylinder S."/>
            <person name="Hedman E."/>
            <person name="Kallberg Y."/>
        </authorList>
    </citation>
    <scope>NUCLEOTIDE SEQUENCE [LARGE SCALE GENOMIC DNA]</scope>
</reference>
<proteinExistence type="inferred from homology"/>
<organism evidence="5 6">
    <name type="scientific">Larinioides sclopetarius</name>
    <dbReference type="NCBI Taxonomy" id="280406"/>
    <lineage>
        <taxon>Eukaryota</taxon>
        <taxon>Metazoa</taxon>
        <taxon>Ecdysozoa</taxon>
        <taxon>Arthropoda</taxon>
        <taxon>Chelicerata</taxon>
        <taxon>Arachnida</taxon>
        <taxon>Araneae</taxon>
        <taxon>Araneomorphae</taxon>
        <taxon>Entelegynae</taxon>
        <taxon>Araneoidea</taxon>
        <taxon>Araneidae</taxon>
        <taxon>Larinioides</taxon>
    </lineage>
</organism>
<accession>A0AAV2ABG5</accession>
<name>A0AAV2ABG5_9ARAC</name>
<dbReference type="Proteomes" id="UP001497382">
    <property type="component" value="Unassembled WGS sequence"/>
</dbReference>
<dbReference type="InterPro" id="IPR029063">
    <property type="entry name" value="SAM-dependent_MTases_sf"/>
</dbReference>
<dbReference type="GO" id="GO:0032259">
    <property type="term" value="P:methylation"/>
    <property type="evidence" value="ECO:0007669"/>
    <property type="project" value="UniProtKB-KW"/>
</dbReference>
<dbReference type="InterPro" id="IPR013216">
    <property type="entry name" value="Methyltransf_11"/>
</dbReference>
<evidence type="ECO:0000256" key="1">
    <source>
        <dbReference type="ARBA" id="ARBA00008361"/>
    </source>
</evidence>
<comment type="similarity">
    <text evidence="1">Belongs to the methyltransferase superfamily.</text>
</comment>
<dbReference type="AlphaFoldDB" id="A0AAV2ABG5"/>
<evidence type="ECO:0000259" key="4">
    <source>
        <dbReference type="Pfam" id="PF08241"/>
    </source>
</evidence>
<evidence type="ECO:0000256" key="3">
    <source>
        <dbReference type="ARBA" id="ARBA00022679"/>
    </source>
</evidence>
<protein>
    <recommendedName>
        <fullName evidence="4">Methyltransferase type 11 domain-containing protein</fullName>
    </recommendedName>
</protein>
<dbReference type="CDD" id="cd02440">
    <property type="entry name" value="AdoMet_MTases"/>
    <property type="match status" value="1"/>
</dbReference>
<dbReference type="EMBL" id="CAXIEN010000142">
    <property type="protein sequence ID" value="CAL1281322.1"/>
    <property type="molecule type" value="Genomic_DNA"/>
</dbReference>
<evidence type="ECO:0000313" key="6">
    <source>
        <dbReference type="Proteomes" id="UP001497382"/>
    </source>
</evidence>
<evidence type="ECO:0000256" key="2">
    <source>
        <dbReference type="ARBA" id="ARBA00022603"/>
    </source>
</evidence>
<keyword evidence="3" id="KW-0808">Transferase</keyword>
<dbReference type="PANTHER" id="PTHR44942">
    <property type="entry name" value="METHYLTRANSF_11 DOMAIN-CONTAINING PROTEIN"/>
    <property type="match status" value="1"/>
</dbReference>